<accession>A0AAD7WML5</accession>
<sequence length="177" mass="19987">MVVAGYRGQGRVNSSVHHNYITVHPELGRDSRELGLRKGSPSSPPADLGQVPAVIPNVPSDTRARSTGKQTQSERLSRVGTAQMSPHKRRRVLNVRTGKYGRAQWNDPNLAGAQNQIQEVDGCFLMGIAPEKPYFARRNSLLYWVEDHQGDERWFPGLMFLWCSSWHILGPTWGRRK</sequence>
<evidence type="ECO:0000256" key="1">
    <source>
        <dbReference type="SAM" id="MobiDB-lite"/>
    </source>
</evidence>
<gene>
    <name evidence="2" type="ORF">AAFF_G00371350</name>
</gene>
<feature type="region of interest" description="Disordered" evidence="1">
    <location>
        <begin position="31"/>
        <end position="87"/>
    </location>
</feature>
<comment type="caution">
    <text evidence="2">The sequence shown here is derived from an EMBL/GenBank/DDBJ whole genome shotgun (WGS) entry which is preliminary data.</text>
</comment>
<dbReference type="EMBL" id="JAINUG010000065">
    <property type="protein sequence ID" value="KAJ8402270.1"/>
    <property type="molecule type" value="Genomic_DNA"/>
</dbReference>
<organism evidence="2 3">
    <name type="scientific">Aldrovandia affinis</name>
    <dbReference type="NCBI Taxonomy" id="143900"/>
    <lineage>
        <taxon>Eukaryota</taxon>
        <taxon>Metazoa</taxon>
        <taxon>Chordata</taxon>
        <taxon>Craniata</taxon>
        <taxon>Vertebrata</taxon>
        <taxon>Euteleostomi</taxon>
        <taxon>Actinopterygii</taxon>
        <taxon>Neopterygii</taxon>
        <taxon>Teleostei</taxon>
        <taxon>Notacanthiformes</taxon>
        <taxon>Halosauridae</taxon>
        <taxon>Aldrovandia</taxon>
    </lineage>
</organism>
<dbReference type="AlphaFoldDB" id="A0AAD7WML5"/>
<protein>
    <submittedName>
        <fullName evidence="2">Uncharacterized protein</fullName>
    </submittedName>
</protein>
<evidence type="ECO:0000313" key="2">
    <source>
        <dbReference type="EMBL" id="KAJ8402270.1"/>
    </source>
</evidence>
<reference evidence="2" key="1">
    <citation type="journal article" date="2023" name="Science">
        <title>Genome structures resolve the early diversification of teleost fishes.</title>
        <authorList>
            <person name="Parey E."/>
            <person name="Louis A."/>
            <person name="Montfort J."/>
            <person name="Bouchez O."/>
            <person name="Roques C."/>
            <person name="Iampietro C."/>
            <person name="Lluch J."/>
            <person name="Castinel A."/>
            <person name="Donnadieu C."/>
            <person name="Desvignes T."/>
            <person name="Floi Bucao C."/>
            <person name="Jouanno E."/>
            <person name="Wen M."/>
            <person name="Mejri S."/>
            <person name="Dirks R."/>
            <person name="Jansen H."/>
            <person name="Henkel C."/>
            <person name="Chen W.J."/>
            <person name="Zahm M."/>
            <person name="Cabau C."/>
            <person name="Klopp C."/>
            <person name="Thompson A.W."/>
            <person name="Robinson-Rechavi M."/>
            <person name="Braasch I."/>
            <person name="Lecointre G."/>
            <person name="Bobe J."/>
            <person name="Postlethwait J.H."/>
            <person name="Berthelot C."/>
            <person name="Roest Crollius H."/>
            <person name="Guiguen Y."/>
        </authorList>
    </citation>
    <scope>NUCLEOTIDE SEQUENCE</scope>
    <source>
        <strain evidence="2">NC1722</strain>
    </source>
</reference>
<name>A0AAD7WML5_9TELE</name>
<dbReference type="Proteomes" id="UP001221898">
    <property type="component" value="Unassembled WGS sequence"/>
</dbReference>
<keyword evidence="3" id="KW-1185">Reference proteome</keyword>
<evidence type="ECO:0000313" key="3">
    <source>
        <dbReference type="Proteomes" id="UP001221898"/>
    </source>
</evidence>
<feature type="compositionally biased region" description="Polar residues" evidence="1">
    <location>
        <begin position="65"/>
        <end position="84"/>
    </location>
</feature>
<proteinExistence type="predicted"/>